<organism evidence="1 2">
    <name type="scientific">Thamnidium elegans</name>
    <dbReference type="NCBI Taxonomy" id="101142"/>
    <lineage>
        <taxon>Eukaryota</taxon>
        <taxon>Fungi</taxon>
        <taxon>Fungi incertae sedis</taxon>
        <taxon>Mucoromycota</taxon>
        <taxon>Mucoromycotina</taxon>
        <taxon>Mucoromycetes</taxon>
        <taxon>Mucorales</taxon>
        <taxon>Mucorineae</taxon>
        <taxon>Mucoraceae</taxon>
        <taxon>Thamnidium</taxon>
    </lineage>
</organism>
<sequence>QVTEQQSDISSVNDEPVQIIDEAALQSINFKLKEDGVTKVEAENREMAKGSAKISSYFSSVTASSASEEAPVETEMQKLQAAYDYLTSELEPKISLESAQQKAGTYEHTKYLAVHLYLELRIDGIKRVQASELAAKRFWYGKATVYLSIVIRKYAAEYIITGKITKGLQGKHSKRISILDDNDIKRKVIEWFRSVPKFQRDIPAIQNDLRHVIIPNAIENNALNVERYSNAVTSIECIRKKLIEWGFHFKRVGRVIFFDGHEREDALVASRMNMGGGEVKEDDVKVRDGRYTVIVDSQSVEKCQSFYVERNFNYPKLQKLRFSKISRADKVVKFDAIMKNVHPVSL</sequence>
<accession>A0A8H7SII4</accession>
<keyword evidence="2" id="KW-1185">Reference proteome</keyword>
<dbReference type="EMBL" id="JAEPRE010000344">
    <property type="protein sequence ID" value="KAG2228871.1"/>
    <property type="molecule type" value="Genomic_DNA"/>
</dbReference>
<dbReference type="AlphaFoldDB" id="A0A8H7SII4"/>
<proteinExistence type="predicted"/>
<dbReference type="Proteomes" id="UP000613177">
    <property type="component" value="Unassembled WGS sequence"/>
</dbReference>
<evidence type="ECO:0000313" key="1">
    <source>
        <dbReference type="EMBL" id="KAG2228871.1"/>
    </source>
</evidence>
<name>A0A8H7SII4_9FUNG</name>
<gene>
    <name evidence="1" type="ORF">INT48_006753</name>
</gene>
<protein>
    <submittedName>
        <fullName evidence="1">Uncharacterized protein</fullName>
    </submittedName>
</protein>
<feature type="non-terminal residue" evidence="1">
    <location>
        <position position="1"/>
    </location>
</feature>
<comment type="caution">
    <text evidence="1">The sequence shown here is derived from an EMBL/GenBank/DDBJ whole genome shotgun (WGS) entry which is preliminary data.</text>
</comment>
<evidence type="ECO:0000313" key="2">
    <source>
        <dbReference type="Proteomes" id="UP000613177"/>
    </source>
</evidence>
<reference evidence="1" key="1">
    <citation type="submission" date="2021-01" db="EMBL/GenBank/DDBJ databases">
        <title>Metabolic potential, ecology and presence of endohyphal bacteria is reflected in genomic diversity of Mucoromycotina.</title>
        <authorList>
            <person name="Muszewska A."/>
            <person name="Okrasinska A."/>
            <person name="Steczkiewicz K."/>
            <person name="Drgas O."/>
            <person name="Orlowska M."/>
            <person name="Perlinska-Lenart U."/>
            <person name="Aleksandrzak-Piekarczyk T."/>
            <person name="Szatraj K."/>
            <person name="Zielenkiewicz U."/>
            <person name="Pilsyk S."/>
            <person name="Malc E."/>
            <person name="Mieczkowski P."/>
            <person name="Kruszewska J.S."/>
            <person name="Biernat P."/>
            <person name="Pawlowska J."/>
        </authorList>
    </citation>
    <scope>NUCLEOTIDE SEQUENCE</scope>
    <source>
        <strain evidence="1">WA0000018081</strain>
    </source>
</reference>